<keyword evidence="4" id="KW-0694">RNA-binding</keyword>
<evidence type="ECO:0000256" key="2">
    <source>
        <dbReference type="ARBA" id="ARBA00022555"/>
    </source>
</evidence>
<dbReference type="OMA" id="HDELQVP"/>
<name>A7TTK2_VANPO</name>
<comment type="similarity">
    <text evidence="5 7">Belongs to the PTH family.</text>
</comment>
<evidence type="ECO:0000256" key="4">
    <source>
        <dbReference type="ARBA" id="ARBA00022884"/>
    </source>
</evidence>
<dbReference type="Gene3D" id="3.40.50.1470">
    <property type="entry name" value="Peptidyl-tRNA hydrolase"/>
    <property type="match status" value="1"/>
</dbReference>
<dbReference type="SUPFAM" id="SSF53178">
    <property type="entry name" value="Peptidyl-tRNA hydrolase-like"/>
    <property type="match status" value="1"/>
</dbReference>
<evidence type="ECO:0000313" key="8">
    <source>
        <dbReference type="EMBL" id="EDO14409.1"/>
    </source>
</evidence>
<dbReference type="HOGENOM" id="CLU_062456_2_1_1"/>
<keyword evidence="2" id="KW-0820">tRNA-binding</keyword>
<dbReference type="GO" id="GO:0004045">
    <property type="term" value="F:peptidyl-tRNA hydrolase activity"/>
    <property type="evidence" value="ECO:0007669"/>
    <property type="project" value="UniProtKB-EC"/>
</dbReference>
<dbReference type="GeneID" id="5542396"/>
<dbReference type="PROSITE" id="PS01196">
    <property type="entry name" value="PEPT_TRNA_HYDROL_2"/>
    <property type="match status" value="1"/>
</dbReference>
<dbReference type="Proteomes" id="UP000000267">
    <property type="component" value="Unassembled WGS sequence"/>
</dbReference>
<comment type="catalytic activity">
    <reaction evidence="6">
        <text>an N-acyl-L-alpha-aminoacyl-tRNA + H2O = an N-acyl-L-amino acid + a tRNA + H(+)</text>
        <dbReference type="Rhea" id="RHEA:54448"/>
        <dbReference type="Rhea" id="RHEA-COMP:10123"/>
        <dbReference type="Rhea" id="RHEA-COMP:13883"/>
        <dbReference type="ChEBI" id="CHEBI:15377"/>
        <dbReference type="ChEBI" id="CHEBI:15378"/>
        <dbReference type="ChEBI" id="CHEBI:59874"/>
        <dbReference type="ChEBI" id="CHEBI:78442"/>
        <dbReference type="ChEBI" id="CHEBI:138191"/>
        <dbReference type="EC" id="3.1.1.29"/>
    </reaction>
</comment>
<dbReference type="eggNOG" id="KOG2255">
    <property type="taxonomic scope" value="Eukaryota"/>
</dbReference>
<dbReference type="OrthoDB" id="1711136at2759"/>
<gene>
    <name evidence="8" type="ORF">Kpol_237p5</name>
</gene>
<dbReference type="EMBL" id="DS480581">
    <property type="protein sequence ID" value="EDO14409.1"/>
    <property type="molecule type" value="Genomic_DNA"/>
</dbReference>
<dbReference type="PANTHER" id="PTHR17224:SF1">
    <property type="entry name" value="PEPTIDYL-TRNA HYDROLASE"/>
    <property type="match status" value="1"/>
</dbReference>
<keyword evidence="3 6" id="KW-0378">Hydrolase</keyword>
<dbReference type="InterPro" id="IPR036416">
    <property type="entry name" value="Pept_tRNA_hydro_sf"/>
</dbReference>
<dbReference type="KEGG" id="vpo:Kpol_237p5"/>
<dbReference type="AlphaFoldDB" id="A7TTK2"/>
<evidence type="ECO:0000313" key="9">
    <source>
        <dbReference type="Proteomes" id="UP000000267"/>
    </source>
</evidence>
<dbReference type="NCBIfam" id="TIGR00447">
    <property type="entry name" value="pth"/>
    <property type="match status" value="1"/>
</dbReference>
<evidence type="ECO:0000256" key="7">
    <source>
        <dbReference type="RuleBase" id="RU004320"/>
    </source>
</evidence>
<accession>A7TTK2</accession>
<protein>
    <recommendedName>
        <fullName evidence="1 6">Peptidyl-tRNA hydrolase</fullName>
        <ecNumber evidence="1 6">3.1.1.29</ecNumber>
    </recommendedName>
</protein>
<evidence type="ECO:0000256" key="6">
    <source>
        <dbReference type="RuleBase" id="RU000673"/>
    </source>
</evidence>
<dbReference type="PANTHER" id="PTHR17224">
    <property type="entry name" value="PEPTIDYL-TRNA HYDROLASE"/>
    <property type="match status" value="1"/>
</dbReference>
<dbReference type="InParanoid" id="A7TTK2"/>
<dbReference type="PhylomeDB" id="A7TTK2"/>
<dbReference type="InterPro" id="IPR018171">
    <property type="entry name" value="Pept_tRNA_hydro_CS"/>
</dbReference>
<dbReference type="STRING" id="436907.A7TTK2"/>
<dbReference type="RefSeq" id="XP_001642267.1">
    <property type="nucleotide sequence ID" value="XM_001642217.1"/>
</dbReference>
<dbReference type="GO" id="GO:0000049">
    <property type="term" value="F:tRNA binding"/>
    <property type="evidence" value="ECO:0007669"/>
    <property type="project" value="UniProtKB-KW"/>
</dbReference>
<proteinExistence type="inferred from homology"/>
<keyword evidence="9" id="KW-1185">Reference proteome</keyword>
<dbReference type="InterPro" id="IPR001328">
    <property type="entry name" value="Pept_tRNA_hydro"/>
</dbReference>
<dbReference type="PROSITE" id="PS01195">
    <property type="entry name" value="PEPT_TRNA_HYDROL_1"/>
    <property type="match status" value="1"/>
</dbReference>
<evidence type="ECO:0000256" key="5">
    <source>
        <dbReference type="ARBA" id="ARBA00038063"/>
    </source>
</evidence>
<sequence>MILFGIGNPVKYKGTRHNVGKYIIEQLRRELCPNIEYKKGKRYEYVECDGGDTRSERLVLCRSVDTFMNHSGLSIKEYLRGRHGGAGSLQRMVVVHDELELSIGKIKMRDGGSSNRGHNGLKSVYGEVGPVTKLGIGIGRPSRSVSAGKGGGDDDVVEYVLSEMSETERRIIREETVPRVLMLLNDQLAARK</sequence>
<evidence type="ECO:0000256" key="3">
    <source>
        <dbReference type="ARBA" id="ARBA00022801"/>
    </source>
</evidence>
<evidence type="ECO:0000256" key="1">
    <source>
        <dbReference type="ARBA" id="ARBA00013260"/>
    </source>
</evidence>
<dbReference type="EC" id="3.1.1.29" evidence="1 6"/>
<reference evidence="8 9" key="1">
    <citation type="journal article" date="2007" name="Proc. Natl. Acad. Sci. U.S.A.">
        <title>Independent sorting-out of thousands of duplicated gene pairs in two yeast species descended from a whole-genome duplication.</title>
        <authorList>
            <person name="Scannell D.R."/>
            <person name="Frank A.C."/>
            <person name="Conant G.C."/>
            <person name="Byrne K.P."/>
            <person name="Woolfit M."/>
            <person name="Wolfe K.H."/>
        </authorList>
    </citation>
    <scope>NUCLEOTIDE SEQUENCE [LARGE SCALE GENOMIC DNA]</scope>
    <source>
        <strain evidence="9">ATCC 22028 / DSM 70294 / BCRC 21397 / CBS 2163 / NBRC 10782 / NRRL Y-8283 / UCD 57-17</strain>
    </source>
</reference>
<organism evidence="9">
    <name type="scientific">Vanderwaltozyma polyspora (strain ATCC 22028 / DSM 70294 / BCRC 21397 / CBS 2163 / NBRC 10782 / NRRL Y-8283 / UCD 57-17)</name>
    <name type="common">Kluyveromyces polysporus</name>
    <dbReference type="NCBI Taxonomy" id="436907"/>
    <lineage>
        <taxon>Eukaryota</taxon>
        <taxon>Fungi</taxon>
        <taxon>Dikarya</taxon>
        <taxon>Ascomycota</taxon>
        <taxon>Saccharomycotina</taxon>
        <taxon>Saccharomycetes</taxon>
        <taxon>Saccharomycetales</taxon>
        <taxon>Saccharomycetaceae</taxon>
        <taxon>Vanderwaltozyma</taxon>
    </lineage>
</organism>
<dbReference type="Pfam" id="PF01195">
    <property type="entry name" value="Pept_tRNA_hydro"/>
    <property type="match status" value="1"/>
</dbReference>
<dbReference type="FunCoup" id="A7TTK2">
    <property type="interactions" value="127"/>
</dbReference>